<dbReference type="InterPro" id="IPR001254">
    <property type="entry name" value="Trypsin_dom"/>
</dbReference>
<accession>A0AAR5Q622</accession>
<evidence type="ECO:0000313" key="9">
    <source>
        <dbReference type="Proteomes" id="UP000019118"/>
    </source>
</evidence>
<evidence type="ECO:0000256" key="5">
    <source>
        <dbReference type="SAM" id="MobiDB-lite"/>
    </source>
</evidence>
<dbReference type="KEGG" id="dpa:109543408"/>
<evidence type="ECO:0000256" key="4">
    <source>
        <dbReference type="ARBA" id="ARBA00023157"/>
    </source>
</evidence>
<feature type="compositionally biased region" description="Low complexity" evidence="5">
    <location>
        <begin position="249"/>
        <end position="269"/>
    </location>
</feature>
<feature type="region of interest" description="Disordered" evidence="5">
    <location>
        <begin position="119"/>
        <end position="269"/>
    </location>
</feature>
<dbReference type="RefSeq" id="XP_019768672.1">
    <property type="nucleotide sequence ID" value="XM_019913113.2"/>
</dbReference>
<evidence type="ECO:0000256" key="1">
    <source>
        <dbReference type="ARBA" id="ARBA00022670"/>
    </source>
</evidence>
<feature type="chain" id="PRO_5043534970" description="Peptidase S1 domain-containing protein" evidence="6">
    <location>
        <begin position="23"/>
        <end position="541"/>
    </location>
</feature>
<evidence type="ECO:0000259" key="7">
    <source>
        <dbReference type="PROSITE" id="PS50240"/>
    </source>
</evidence>
<dbReference type="InterPro" id="IPR001314">
    <property type="entry name" value="Peptidase_S1A"/>
</dbReference>
<dbReference type="CTD" id="20233"/>
<dbReference type="GeneID" id="109543408"/>
<dbReference type="Pfam" id="PF00089">
    <property type="entry name" value="Trypsin"/>
    <property type="match status" value="1"/>
</dbReference>
<name>A0AAR5Q622_DENPD</name>
<sequence>MGLSMLWMAILGAILVWTSVPAAESTSSDRQGYQINPKPCWVDGQEGTCMFVYECIKSEGYHIGMCVDAFMFGSCCAYNVTSNALGAASKPQVLYTTPTLHQPTTRKPIKITSMGFYSSSHLRPTRPSSHATTEAGTSKQHSISVSLNVRPGSSSRQPTQPPRHSLRPMSTDAFSHSNSILAPYTKPEKQPSTEKSGWQFTTEPGFVTRLKKPSSFKPKPYKPTKKPLPTHSKFPSKPTKPTTERSTETEPPSTPSTSPSTETEPPPISTLSSLLEDQIANKSECGVPQMATKAQMRIVGGRTAPFGRWPWQVSVRRTSFFGFSSTHRCGGAILNENWIATAGHCVDDLLTSQIRIRVGEYDFSSVQEDLPYAERSVARKIVHPKYNFFTYEYDLALVQLDKPIEFAAHIQPICLPATDDLLIGENATVTGWGRLSEGGTLPSVLQEVQVPIVSNDRCKSMFLRAGRQEIIPEIFLCAGHDGGGQDSCQGDSGGPLQVKGKDGRYFLAGIISWGIGCAEANLPGVCTRISKFVPWILKYAT</sequence>
<keyword evidence="4" id="KW-1015">Disulfide bond</keyword>
<dbReference type="PANTHER" id="PTHR24252:SF18">
    <property type="entry name" value="OVOCHYMASE 1"/>
    <property type="match status" value="1"/>
</dbReference>
<feature type="compositionally biased region" description="Low complexity" evidence="5">
    <location>
        <begin position="227"/>
        <end position="241"/>
    </location>
</feature>
<feature type="compositionally biased region" description="Basic residues" evidence="5">
    <location>
        <begin position="209"/>
        <end position="225"/>
    </location>
</feature>
<feature type="signal peptide" evidence="6">
    <location>
        <begin position="1"/>
        <end position="22"/>
    </location>
</feature>
<proteinExistence type="predicted"/>
<keyword evidence="1" id="KW-0645">Protease</keyword>
<evidence type="ECO:0000256" key="3">
    <source>
        <dbReference type="ARBA" id="ARBA00022825"/>
    </source>
</evidence>
<dbReference type="PRINTS" id="PR00722">
    <property type="entry name" value="CHYMOTRYPSIN"/>
</dbReference>
<evidence type="ECO:0000256" key="2">
    <source>
        <dbReference type="ARBA" id="ARBA00022801"/>
    </source>
</evidence>
<dbReference type="InterPro" id="IPR033116">
    <property type="entry name" value="TRYPSIN_SER"/>
</dbReference>
<dbReference type="Proteomes" id="UP000019118">
    <property type="component" value="Unassembled WGS sequence"/>
</dbReference>
<keyword evidence="2" id="KW-0378">Hydrolase</keyword>
<reference evidence="9" key="1">
    <citation type="journal article" date="2013" name="Genome Biol.">
        <title>Draft genome of the mountain pine beetle, Dendroctonus ponderosae Hopkins, a major forest pest.</title>
        <authorList>
            <person name="Keeling C.I."/>
            <person name="Yuen M.M."/>
            <person name="Liao N.Y."/>
            <person name="Docking T.R."/>
            <person name="Chan S.K."/>
            <person name="Taylor G.A."/>
            <person name="Palmquist D.L."/>
            <person name="Jackman S.D."/>
            <person name="Nguyen A."/>
            <person name="Li M."/>
            <person name="Henderson H."/>
            <person name="Janes J.K."/>
            <person name="Zhao Y."/>
            <person name="Pandoh P."/>
            <person name="Moore R."/>
            <person name="Sperling F.A."/>
            <person name="Huber D.P."/>
            <person name="Birol I."/>
            <person name="Jones S.J."/>
            <person name="Bohlmann J."/>
        </authorList>
    </citation>
    <scope>NUCLEOTIDE SEQUENCE</scope>
</reference>
<dbReference type="PANTHER" id="PTHR24252">
    <property type="entry name" value="ACROSIN-RELATED"/>
    <property type="match status" value="1"/>
</dbReference>
<dbReference type="FunFam" id="2.40.10.10:FF:000006">
    <property type="entry name" value="Serine proteinase stubble"/>
    <property type="match status" value="1"/>
</dbReference>
<dbReference type="CDD" id="cd00190">
    <property type="entry name" value="Tryp_SPc"/>
    <property type="match status" value="1"/>
</dbReference>
<dbReference type="SUPFAM" id="SSF50494">
    <property type="entry name" value="Trypsin-like serine proteases"/>
    <property type="match status" value="1"/>
</dbReference>
<keyword evidence="9" id="KW-1185">Reference proteome</keyword>
<dbReference type="InterPro" id="IPR009003">
    <property type="entry name" value="Peptidase_S1_PA"/>
</dbReference>
<keyword evidence="3" id="KW-0720">Serine protease</keyword>
<dbReference type="GO" id="GO:0006508">
    <property type="term" value="P:proteolysis"/>
    <property type="evidence" value="ECO:0007669"/>
    <property type="project" value="UniProtKB-KW"/>
</dbReference>
<dbReference type="EnsemblMetazoa" id="XM_019913113.1">
    <property type="protein sequence ID" value="XP_019768672.1"/>
    <property type="gene ID" value="LOC109543408"/>
</dbReference>
<dbReference type="PROSITE" id="PS00135">
    <property type="entry name" value="TRYPSIN_SER"/>
    <property type="match status" value="1"/>
</dbReference>
<evidence type="ECO:0000256" key="6">
    <source>
        <dbReference type="SAM" id="SignalP"/>
    </source>
</evidence>
<dbReference type="SMART" id="SM00020">
    <property type="entry name" value="Tryp_SPc"/>
    <property type="match status" value="1"/>
</dbReference>
<protein>
    <recommendedName>
        <fullName evidence="7">Peptidase S1 domain-containing protein</fullName>
    </recommendedName>
</protein>
<dbReference type="Gene3D" id="2.40.10.10">
    <property type="entry name" value="Trypsin-like serine proteases"/>
    <property type="match status" value="1"/>
</dbReference>
<evidence type="ECO:0000313" key="8">
    <source>
        <dbReference type="EnsemblMetazoa" id="XP_019768672.1"/>
    </source>
</evidence>
<feature type="domain" description="Peptidase S1" evidence="7">
    <location>
        <begin position="298"/>
        <end position="541"/>
    </location>
</feature>
<dbReference type="PROSITE" id="PS50240">
    <property type="entry name" value="TRYPSIN_DOM"/>
    <property type="match status" value="1"/>
</dbReference>
<feature type="compositionally biased region" description="Polar residues" evidence="5">
    <location>
        <begin position="193"/>
        <end position="202"/>
    </location>
</feature>
<keyword evidence="6" id="KW-0732">Signal</keyword>
<organism evidence="8 9">
    <name type="scientific">Dendroctonus ponderosae</name>
    <name type="common">Mountain pine beetle</name>
    <dbReference type="NCBI Taxonomy" id="77166"/>
    <lineage>
        <taxon>Eukaryota</taxon>
        <taxon>Metazoa</taxon>
        <taxon>Ecdysozoa</taxon>
        <taxon>Arthropoda</taxon>
        <taxon>Hexapoda</taxon>
        <taxon>Insecta</taxon>
        <taxon>Pterygota</taxon>
        <taxon>Neoptera</taxon>
        <taxon>Endopterygota</taxon>
        <taxon>Coleoptera</taxon>
        <taxon>Polyphaga</taxon>
        <taxon>Cucujiformia</taxon>
        <taxon>Curculionidae</taxon>
        <taxon>Scolytinae</taxon>
        <taxon>Dendroctonus</taxon>
    </lineage>
</organism>
<dbReference type="GO" id="GO:0004252">
    <property type="term" value="F:serine-type endopeptidase activity"/>
    <property type="evidence" value="ECO:0007669"/>
    <property type="project" value="InterPro"/>
</dbReference>
<dbReference type="InterPro" id="IPR043504">
    <property type="entry name" value="Peptidase_S1_PA_chymotrypsin"/>
</dbReference>
<reference evidence="8" key="2">
    <citation type="submission" date="2024-08" db="UniProtKB">
        <authorList>
            <consortium name="EnsemblMetazoa"/>
        </authorList>
    </citation>
    <scope>IDENTIFICATION</scope>
</reference>
<feature type="compositionally biased region" description="Polar residues" evidence="5">
    <location>
        <begin position="119"/>
        <end position="158"/>
    </location>
</feature>
<dbReference type="AlphaFoldDB" id="A0AAR5Q622"/>